<feature type="transmembrane region" description="Helical" evidence="7">
    <location>
        <begin position="267"/>
        <end position="286"/>
    </location>
</feature>
<dbReference type="InterPro" id="IPR037272">
    <property type="entry name" value="SNS_sf"/>
</dbReference>
<evidence type="ECO:0000256" key="5">
    <source>
        <dbReference type="ARBA" id="ARBA00023136"/>
    </source>
</evidence>
<evidence type="ECO:0000313" key="8">
    <source>
        <dbReference type="EMBL" id="MDQ0167243.1"/>
    </source>
</evidence>
<evidence type="ECO:0000256" key="3">
    <source>
        <dbReference type="ARBA" id="ARBA00022692"/>
    </source>
</evidence>
<feature type="transmembrane region" description="Helical" evidence="7">
    <location>
        <begin position="306"/>
        <end position="339"/>
    </location>
</feature>
<organism evidence="8 9">
    <name type="scientific">Caldalkalibacillus horti</name>
    <dbReference type="NCBI Taxonomy" id="77523"/>
    <lineage>
        <taxon>Bacteria</taxon>
        <taxon>Bacillati</taxon>
        <taxon>Bacillota</taxon>
        <taxon>Bacilli</taxon>
        <taxon>Bacillales</taxon>
        <taxon>Bacillaceae</taxon>
        <taxon>Caldalkalibacillus</taxon>
    </lineage>
</organism>
<comment type="caution">
    <text evidence="8">The sequence shown here is derived from an EMBL/GenBank/DDBJ whole genome shotgun (WGS) entry which is preliminary data.</text>
</comment>
<feature type="transmembrane region" description="Helical" evidence="7">
    <location>
        <begin position="51"/>
        <end position="72"/>
    </location>
</feature>
<dbReference type="Proteomes" id="UP001235840">
    <property type="component" value="Unassembled WGS sequence"/>
</dbReference>
<evidence type="ECO:0000256" key="1">
    <source>
        <dbReference type="ARBA" id="ARBA00004141"/>
    </source>
</evidence>
<evidence type="ECO:0000256" key="7">
    <source>
        <dbReference type="SAM" id="Phobius"/>
    </source>
</evidence>
<sequence>MSQTGLQGSKEREQWKSRVGFMLAALGSAVGLGNIWRFAYVTGENGGAAFLIIYLVCVTLIGLPIVLAEFAIGRKTQSDAVGSFVKLAPGKPWVLAGILGVASAFIILSFYAVISGWSLKYLFGYVTGELWSTPATGYEGFFSDFTASPLEPLIWQSIFMFFTIGIVLAGVKKGLELSNKILMPALAILVISLAIYSVSLEGSSEGLRFLFSPDWSAFSDPNVYLAALGQAFFSLSLGMGALITYASYLSKKERLPGVTVGVATMDTMFAIVAGVMIFPAVFAFGGEPGSGPGLVFMTLPNIFNSMAIGGVIGLAFFLLLTAAALSSAISLLEVAVAYFIRKFNWSRKKATLLIGGVIYILGIPSSLGYGLLSDIKIFGERDILDSLDFLASDIFLPLGGLIIALFVGWGWNKAEALKESDLGRTALGKVWYNLLKYVAPIAILLVFLQASGLLAFFGLGGE</sequence>
<keyword evidence="4 7" id="KW-1133">Transmembrane helix</keyword>
<gene>
    <name evidence="8" type="ORF">J2S11_003168</name>
</gene>
<dbReference type="PRINTS" id="PR00176">
    <property type="entry name" value="NANEUSMPORT"/>
</dbReference>
<dbReference type="EMBL" id="JAUSTY010000014">
    <property type="protein sequence ID" value="MDQ0167243.1"/>
    <property type="molecule type" value="Genomic_DNA"/>
</dbReference>
<dbReference type="RefSeq" id="WP_307396045.1">
    <property type="nucleotide sequence ID" value="NZ_BAAADK010000014.1"/>
</dbReference>
<feature type="transmembrane region" description="Helical" evidence="7">
    <location>
        <begin position="351"/>
        <end position="372"/>
    </location>
</feature>
<dbReference type="PANTHER" id="PTHR42948:SF1">
    <property type="entry name" value="TRANSPORTER"/>
    <property type="match status" value="1"/>
</dbReference>
<keyword evidence="6" id="KW-0769">Symport</keyword>
<feature type="transmembrane region" description="Helical" evidence="7">
    <location>
        <begin position="394"/>
        <end position="414"/>
    </location>
</feature>
<evidence type="ECO:0000256" key="6">
    <source>
        <dbReference type="RuleBase" id="RU003732"/>
    </source>
</evidence>
<keyword evidence="2 6" id="KW-0813">Transport</keyword>
<reference evidence="8 9" key="1">
    <citation type="submission" date="2023-07" db="EMBL/GenBank/DDBJ databases">
        <title>Genomic Encyclopedia of Type Strains, Phase IV (KMG-IV): sequencing the most valuable type-strain genomes for metagenomic binning, comparative biology and taxonomic classification.</title>
        <authorList>
            <person name="Goeker M."/>
        </authorList>
    </citation>
    <scope>NUCLEOTIDE SEQUENCE [LARGE SCALE GENOMIC DNA]</scope>
    <source>
        <strain evidence="8 9">DSM 12751</strain>
    </source>
</reference>
<feature type="transmembrane region" description="Helical" evidence="7">
    <location>
        <begin position="93"/>
        <end position="114"/>
    </location>
</feature>
<feature type="transmembrane region" description="Helical" evidence="7">
    <location>
        <begin position="153"/>
        <end position="171"/>
    </location>
</feature>
<keyword evidence="9" id="KW-1185">Reference proteome</keyword>
<dbReference type="PANTHER" id="PTHR42948">
    <property type="entry name" value="TRANSPORTER"/>
    <property type="match status" value="1"/>
</dbReference>
<dbReference type="NCBIfam" id="NF037979">
    <property type="entry name" value="Na_transp"/>
    <property type="match status" value="1"/>
</dbReference>
<dbReference type="InterPro" id="IPR047218">
    <property type="entry name" value="YocR/YhdH-like"/>
</dbReference>
<feature type="transmembrane region" description="Helical" evidence="7">
    <location>
        <begin position="21"/>
        <end position="39"/>
    </location>
</feature>
<feature type="transmembrane region" description="Helical" evidence="7">
    <location>
        <begin position="434"/>
        <end position="459"/>
    </location>
</feature>
<feature type="transmembrane region" description="Helical" evidence="7">
    <location>
        <begin position="183"/>
        <end position="203"/>
    </location>
</feature>
<dbReference type="Pfam" id="PF00209">
    <property type="entry name" value="SNF"/>
    <property type="match status" value="2"/>
</dbReference>
<protein>
    <recommendedName>
        <fullName evidence="6">Transporter</fullName>
    </recommendedName>
</protein>
<evidence type="ECO:0000256" key="4">
    <source>
        <dbReference type="ARBA" id="ARBA00022989"/>
    </source>
</evidence>
<dbReference type="CDD" id="cd10336">
    <property type="entry name" value="SLC6sbd_Tyt1-Like"/>
    <property type="match status" value="1"/>
</dbReference>
<comment type="similarity">
    <text evidence="6">Belongs to the sodium:neurotransmitter symporter (SNF) (TC 2.A.22) family.</text>
</comment>
<dbReference type="SUPFAM" id="SSF161070">
    <property type="entry name" value="SNF-like"/>
    <property type="match status" value="1"/>
</dbReference>
<evidence type="ECO:0000256" key="2">
    <source>
        <dbReference type="ARBA" id="ARBA00022448"/>
    </source>
</evidence>
<name>A0ABT9W1W0_9BACI</name>
<keyword evidence="3 6" id="KW-0812">Transmembrane</keyword>
<evidence type="ECO:0000313" key="9">
    <source>
        <dbReference type="Proteomes" id="UP001235840"/>
    </source>
</evidence>
<dbReference type="PROSITE" id="PS00610">
    <property type="entry name" value="NA_NEUROTRAN_SYMP_1"/>
    <property type="match status" value="1"/>
</dbReference>
<keyword evidence="5 7" id="KW-0472">Membrane</keyword>
<accession>A0ABT9W1W0</accession>
<proteinExistence type="inferred from homology"/>
<dbReference type="PROSITE" id="PS50267">
    <property type="entry name" value="NA_NEUROTRAN_SYMP_3"/>
    <property type="match status" value="1"/>
</dbReference>
<feature type="transmembrane region" description="Helical" evidence="7">
    <location>
        <begin position="223"/>
        <end position="246"/>
    </location>
</feature>
<dbReference type="InterPro" id="IPR000175">
    <property type="entry name" value="Na/ntran_symport"/>
</dbReference>
<comment type="subcellular location">
    <subcellularLocation>
        <location evidence="1">Membrane</location>
        <topology evidence="1">Multi-pass membrane protein</topology>
    </subcellularLocation>
</comment>